<reference evidence="12" key="1">
    <citation type="submission" date="2017-02" db="UniProtKB">
        <authorList>
            <consortium name="WormBaseParasite"/>
        </authorList>
    </citation>
    <scope>IDENTIFICATION</scope>
</reference>
<feature type="transmembrane region" description="Helical" evidence="8">
    <location>
        <begin position="9"/>
        <end position="29"/>
    </location>
</feature>
<dbReference type="Proteomes" id="UP000267096">
    <property type="component" value="Unassembled WGS sequence"/>
</dbReference>
<keyword evidence="3 7" id="KW-0812">Transmembrane</keyword>
<feature type="domain" description="Major facilitator superfamily (MFS) profile" evidence="9">
    <location>
        <begin position="1"/>
        <end position="171"/>
    </location>
</feature>
<dbReference type="PROSITE" id="PS50850">
    <property type="entry name" value="MFS"/>
    <property type="match status" value="1"/>
</dbReference>
<dbReference type="Pfam" id="PF00854">
    <property type="entry name" value="PTR2"/>
    <property type="match status" value="1"/>
</dbReference>
<sequence length="171" mass="18863">MHLKYLEELTLSLISAVLTLYVMNILAFSDDNATILFHSFIVLCYTTPLLGSIIADSYIGKFWTILWISLVYAAGNVILAVASTFSKSDNVHPYLDIIGLVVIGIGTGGIKPCVAAFAGDQFNPNHHHMISIFFSVFYFTVNAGSMISSLITPIMRSLLSNKSNFHQKMHL</sequence>
<dbReference type="InterPro" id="IPR036259">
    <property type="entry name" value="MFS_trans_sf"/>
</dbReference>
<comment type="subcellular location">
    <subcellularLocation>
        <location evidence="1 7">Membrane</location>
        <topology evidence="1 7">Multi-pass membrane protein</topology>
    </subcellularLocation>
</comment>
<evidence type="ECO:0000256" key="3">
    <source>
        <dbReference type="ARBA" id="ARBA00022692"/>
    </source>
</evidence>
<evidence type="ECO:0000259" key="9">
    <source>
        <dbReference type="PROSITE" id="PS50850"/>
    </source>
</evidence>
<dbReference type="AlphaFoldDB" id="A0A0M3KCS4"/>
<dbReference type="InterPro" id="IPR000109">
    <property type="entry name" value="POT_fam"/>
</dbReference>
<evidence type="ECO:0000256" key="2">
    <source>
        <dbReference type="ARBA" id="ARBA00005982"/>
    </source>
</evidence>
<dbReference type="EMBL" id="UYRR01035125">
    <property type="protein sequence ID" value="VDK63646.1"/>
    <property type="molecule type" value="Genomic_DNA"/>
</dbReference>
<dbReference type="GO" id="GO:0016020">
    <property type="term" value="C:membrane"/>
    <property type="evidence" value="ECO:0007669"/>
    <property type="project" value="UniProtKB-SubCell"/>
</dbReference>
<evidence type="ECO:0000256" key="4">
    <source>
        <dbReference type="ARBA" id="ARBA00022856"/>
    </source>
</evidence>
<keyword evidence="6 8" id="KW-0472">Membrane</keyword>
<evidence type="ECO:0000256" key="8">
    <source>
        <dbReference type="SAM" id="Phobius"/>
    </source>
</evidence>
<feature type="transmembrane region" description="Helical" evidence="8">
    <location>
        <begin position="130"/>
        <end position="155"/>
    </location>
</feature>
<evidence type="ECO:0000256" key="1">
    <source>
        <dbReference type="ARBA" id="ARBA00004141"/>
    </source>
</evidence>
<dbReference type="OrthoDB" id="205993at2759"/>
<dbReference type="InterPro" id="IPR020846">
    <property type="entry name" value="MFS_dom"/>
</dbReference>
<gene>
    <name evidence="10" type="ORF">ASIM_LOCUS18171</name>
</gene>
<dbReference type="GO" id="GO:0022857">
    <property type="term" value="F:transmembrane transporter activity"/>
    <property type="evidence" value="ECO:0007669"/>
    <property type="project" value="InterPro"/>
</dbReference>
<keyword evidence="4" id="KW-0653">Protein transport</keyword>
<evidence type="ECO:0000256" key="6">
    <source>
        <dbReference type="ARBA" id="ARBA00023136"/>
    </source>
</evidence>
<dbReference type="PROSITE" id="PS01023">
    <property type="entry name" value="PTR2_2"/>
    <property type="match status" value="1"/>
</dbReference>
<proteinExistence type="inferred from homology"/>
<dbReference type="Gene3D" id="1.20.1250.20">
    <property type="entry name" value="MFS general substrate transporter like domains"/>
    <property type="match status" value="1"/>
</dbReference>
<organism evidence="12">
    <name type="scientific">Anisakis simplex</name>
    <name type="common">Herring worm</name>
    <dbReference type="NCBI Taxonomy" id="6269"/>
    <lineage>
        <taxon>Eukaryota</taxon>
        <taxon>Metazoa</taxon>
        <taxon>Ecdysozoa</taxon>
        <taxon>Nematoda</taxon>
        <taxon>Chromadorea</taxon>
        <taxon>Rhabditida</taxon>
        <taxon>Spirurina</taxon>
        <taxon>Ascaridomorpha</taxon>
        <taxon>Ascaridoidea</taxon>
        <taxon>Anisakidae</taxon>
        <taxon>Anisakis</taxon>
        <taxon>Anisakis simplex complex</taxon>
    </lineage>
</organism>
<evidence type="ECO:0000256" key="7">
    <source>
        <dbReference type="RuleBase" id="RU003755"/>
    </source>
</evidence>
<comment type="similarity">
    <text evidence="2 7">Belongs to the major facilitator superfamily. Proton-dependent oligopeptide transporter (POT/PTR) (TC 2.A.17) family.</text>
</comment>
<keyword evidence="7" id="KW-0813">Transport</keyword>
<dbReference type="WBParaSite" id="ASIM_0001877501-mRNA-1">
    <property type="protein sequence ID" value="ASIM_0001877501-mRNA-1"/>
    <property type="gene ID" value="ASIM_0001877501"/>
</dbReference>
<evidence type="ECO:0000313" key="10">
    <source>
        <dbReference type="EMBL" id="VDK63646.1"/>
    </source>
</evidence>
<dbReference type="PROSITE" id="PS01022">
    <property type="entry name" value="PTR2_1"/>
    <property type="match status" value="1"/>
</dbReference>
<keyword evidence="11" id="KW-1185">Reference proteome</keyword>
<feature type="transmembrane region" description="Helical" evidence="8">
    <location>
        <begin position="62"/>
        <end position="85"/>
    </location>
</feature>
<name>A0A0M3KCS4_ANISI</name>
<keyword evidence="4" id="KW-0571">Peptide transport</keyword>
<keyword evidence="5 8" id="KW-1133">Transmembrane helix</keyword>
<dbReference type="SUPFAM" id="SSF103473">
    <property type="entry name" value="MFS general substrate transporter"/>
    <property type="match status" value="1"/>
</dbReference>
<feature type="transmembrane region" description="Helical" evidence="8">
    <location>
        <begin position="97"/>
        <end position="118"/>
    </location>
</feature>
<accession>A0A0M3KCS4</accession>
<dbReference type="GO" id="GO:0006857">
    <property type="term" value="P:oligopeptide transport"/>
    <property type="evidence" value="ECO:0007669"/>
    <property type="project" value="InterPro"/>
</dbReference>
<evidence type="ECO:0000313" key="12">
    <source>
        <dbReference type="WBParaSite" id="ASIM_0001877501-mRNA-1"/>
    </source>
</evidence>
<protein>
    <submittedName>
        <fullName evidence="12">MFS domain-containing protein</fullName>
    </submittedName>
</protein>
<reference evidence="10 11" key="2">
    <citation type="submission" date="2018-11" db="EMBL/GenBank/DDBJ databases">
        <authorList>
            <consortium name="Pathogen Informatics"/>
        </authorList>
    </citation>
    <scope>NUCLEOTIDE SEQUENCE [LARGE SCALE GENOMIC DNA]</scope>
</reference>
<dbReference type="InterPro" id="IPR018456">
    <property type="entry name" value="PTR2_symporter_CS"/>
</dbReference>
<evidence type="ECO:0000313" key="11">
    <source>
        <dbReference type="Proteomes" id="UP000267096"/>
    </source>
</evidence>
<dbReference type="PANTHER" id="PTHR11654">
    <property type="entry name" value="OLIGOPEPTIDE TRANSPORTER-RELATED"/>
    <property type="match status" value="1"/>
</dbReference>
<feature type="transmembrane region" description="Helical" evidence="8">
    <location>
        <begin position="35"/>
        <end position="55"/>
    </location>
</feature>
<evidence type="ECO:0000256" key="5">
    <source>
        <dbReference type="ARBA" id="ARBA00022989"/>
    </source>
</evidence>